<sequence>MKRSSSEQDPLRFGQPAAHIDSTAERGGTGRAASLGNFIDGSPRMSAQRRQLRAMTDAPIQRVQNYAKSVLTSVPVAPSFTSAKVGAFTVPKRMLARPLALPNGIHTGKRETVNTPLWQKLKAEQEAIAFKDGHLLNHKFGGPADARNMVPISTDANAQMIPFDAHVEALLTRGVVVDLEVSANYGRNDGLTSAQNAIPTSLDMRMIPQRLDGQAWVDDREEPVVVQNVKINLESDSNQSKKAKRKSTEYVKRDQVWANFGVLANAAPQATEEGPEQPDDQLARKNEKERQANYRSFTTLPQWTRWKQDQREKGRDKGAQDIVSGNLVDAAWIGAHDSEEFEMDESQIEKDEFDEFDLESYLIDTLVSQSTDWMEKAGIVQNNPSLIGKVRALGWTDVANLLTDYLALDLSKYRVTTV</sequence>
<feature type="compositionally biased region" description="Basic and acidic residues" evidence="1">
    <location>
        <begin position="281"/>
        <end position="292"/>
    </location>
</feature>
<dbReference type="RefSeq" id="WP_166698301.1">
    <property type="nucleotide sequence ID" value="NZ_JAAQTL010000001.1"/>
</dbReference>
<organism evidence="2 3">
    <name type="scientific">Luteibacter yeojuensis</name>
    <dbReference type="NCBI Taxonomy" id="345309"/>
    <lineage>
        <taxon>Bacteria</taxon>
        <taxon>Pseudomonadati</taxon>
        <taxon>Pseudomonadota</taxon>
        <taxon>Gammaproteobacteria</taxon>
        <taxon>Lysobacterales</taxon>
        <taxon>Rhodanobacteraceae</taxon>
        <taxon>Luteibacter</taxon>
    </lineage>
</organism>
<dbReference type="AlphaFoldDB" id="A0A7X5TNJ5"/>
<gene>
    <name evidence="2" type="ORF">HBF32_03845</name>
</gene>
<accession>A0A7X5TNJ5</accession>
<evidence type="ECO:0000313" key="3">
    <source>
        <dbReference type="Proteomes" id="UP000518878"/>
    </source>
</evidence>
<protein>
    <submittedName>
        <fullName evidence="2">Uncharacterized protein</fullName>
    </submittedName>
</protein>
<keyword evidence="3" id="KW-1185">Reference proteome</keyword>
<feature type="region of interest" description="Disordered" evidence="1">
    <location>
        <begin position="267"/>
        <end position="294"/>
    </location>
</feature>
<feature type="region of interest" description="Disordered" evidence="1">
    <location>
        <begin position="21"/>
        <end position="43"/>
    </location>
</feature>
<evidence type="ECO:0000313" key="2">
    <source>
        <dbReference type="EMBL" id="NID14596.1"/>
    </source>
</evidence>
<dbReference type="Proteomes" id="UP000518878">
    <property type="component" value="Unassembled WGS sequence"/>
</dbReference>
<reference evidence="2 3" key="1">
    <citation type="journal article" date="2006" name="Int. J. Syst. Evol. Microbiol.">
        <title>Dyella yeojuensis sp. nov., isolated from greenhouse soil in Korea.</title>
        <authorList>
            <person name="Kim B.Y."/>
            <person name="Weon H.Y."/>
            <person name="Lee K.H."/>
            <person name="Seok S.J."/>
            <person name="Kwon S.W."/>
            <person name="Go S.J."/>
            <person name="Stackebrandt E."/>
        </authorList>
    </citation>
    <scope>NUCLEOTIDE SEQUENCE [LARGE SCALE GENOMIC DNA]</scope>
    <source>
        <strain evidence="2 3">DSM 17673</strain>
    </source>
</reference>
<dbReference type="EMBL" id="JAAQTL010000001">
    <property type="protein sequence ID" value="NID14596.1"/>
    <property type="molecule type" value="Genomic_DNA"/>
</dbReference>
<comment type="caution">
    <text evidence="2">The sequence shown here is derived from an EMBL/GenBank/DDBJ whole genome shotgun (WGS) entry which is preliminary data.</text>
</comment>
<name>A0A7X5TNJ5_9GAMM</name>
<proteinExistence type="predicted"/>
<evidence type="ECO:0000256" key="1">
    <source>
        <dbReference type="SAM" id="MobiDB-lite"/>
    </source>
</evidence>